<keyword evidence="5" id="KW-0235">DNA replication</keyword>
<dbReference type="PANTHER" id="PTHR32294:SF4">
    <property type="entry name" value="ERROR-PRONE DNA POLYMERASE"/>
    <property type="match status" value="1"/>
</dbReference>
<evidence type="ECO:0000256" key="5">
    <source>
        <dbReference type="ARBA" id="ARBA00022705"/>
    </source>
</evidence>
<dbReference type="InterPro" id="IPR011708">
    <property type="entry name" value="DNA_pol3_alpha_NTPase_dom"/>
</dbReference>
<dbReference type="KEGG" id="talb:FTW19_14435"/>
<evidence type="ECO:0000256" key="2">
    <source>
        <dbReference type="ARBA" id="ARBA00022490"/>
    </source>
</evidence>
<dbReference type="InterPro" id="IPR004013">
    <property type="entry name" value="PHP_dom"/>
</dbReference>
<dbReference type="SMART" id="SM00481">
    <property type="entry name" value="POLIIIAc"/>
    <property type="match status" value="1"/>
</dbReference>
<proteinExistence type="inferred from homology"/>
<dbReference type="PANTHER" id="PTHR32294">
    <property type="entry name" value="DNA POLYMERASE III SUBUNIT ALPHA"/>
    <property type="match status" value="1"/>
</dbReference>
<dbReference type="GO" id="GO:0006260">
    <property type="term" value="P:DNA replication"/>
    <property type="evidence" value="ECO:0007669"/>
    <property type="project" value="UniProtKB-KW"/>
</dbReference>
<evidence type="ECO:0000256" key="8">
    <source>
        <dbReference type="ARBA" id="ARBA00023204"/>
    </source>
</evidence>
<dbReference type="Pfam" id="PF02811">
    <property type="entry name" value="PHP"/>
    <property type="match status" value="1"/>
</dbReference>
<organism evidence="11 12">
    <name type="scientific">Terriglobus albidus</name>
    <dbReference type="NCBI Taxonomy" id="1592106"/>
    <lineage>
        <taxon>Bacteria</taxon>
        <taxon>Pseudomonadati</taxon>
        <taxon>Acidobacteriota</taxon>
        <taxon>Terriglobia</taxon>
        <taxon>Terriglobales</taxon>
        <taxon>Acidobacteriaceae</taxon>
        <taxon>Terriglobus</taxon>
    </lineage>
</organism>
<dbReference type="Proteomes" id="UP000321820">
    <property type="component" value="Chromosome"/>
</dbReference>
<dbReference type="GO" id="GO:0003887">
    <property type="term" value="F:DNA-directed DNA polymerase activity"/>
    <property type="evidence" value="ECO:0007669"/>
    <property type="project" value="UniProtKB-KW"/>
</dbReference>
<keyword evidence="2" id="KW-0963">Cytoplasm</keyword>
<sequence>MTSGYVELHAASAFSFLEGGSSPEAMAKRAFEVDMPAIALLDRNGFYGSARFHKIASENHIHAHVGAEIASAAFGQRLAPPTWLPHQHRSEPARLPLLCETRQGYQNLCQLITRFKMREKKKQEGMATLSDLEEHAAGLICLTGGDEGPLASALQRGGEEAGRDLVERLIHIFGQKNVYVELQRHGEREEEWRNQAAIRIAQSLKLPLLATNGVRYATKQDREILDLFTAIRNHTELDRAGRLLSINSQRYIRDAKQMSTLFRDIPGAIENTLELSSRLTFQLSDLGYEFPRYPVPEGETMDSFLRKRVDEGVICRYGPKRNAALLERAKKQVDHELKLIAKLGFAGYFLIVWDIIRFCKRNDILIQGRGSAANSAVCYALEITAIDPVGMELLFERFLSESRGEWPDIDLDLPSEEKREEAIQYIYRRYGELGAAMTANVITYRGKSATREVGKALGFDAESLQRLSSIVANFEWKGPTDTMAHSFRNAGFDLCHPRIAKYLELCMRIQDLPRHLGQHSGGMVICQGQLDHVVPLERASMPGRTVVQWDKEDCADLGIIKVDLLGLGMMAVLKDCLELIPEHYGEPVDLAQLPEDDEVYRTLRRADTVGMFQVESRAQMASLPRNNPEKFYDLVVQVAIIRPGPIVGKMMHPYMRRRQKQEPVSYPHPLLESTLKRTLGVPLFQEQLLRMAMVVANFTGAEAEELRRAVGMRRSWERMKNLEGRLRAGMAANGIDAKTQDDIVQHISSFALYGFPESHAASFALIAYASAYFKVKYLAAFTCAILNCQPMGFYMPAVLVKDAQRHGLRVKHIDVQRSQWACTIEHEEDGTLSLRLGLGYAKGFRKQTADALVTEREGHGLFRSIDDFVTRMATINRKELTLLSSVGALNVLDGVQHRRDALWQVERAGRPEGPLLSQVSALREENPSSPLNKMTTEERLVADYAGTGLTVGQHPMACQRQELHRRSILSAEELRHYRHGDFVKAAGCVIARQRPGTAHGFVFLSMEDETGIANVIVTPDLFERERLIVTRSKFILVEGLLQNQDGVIHVKATRIRTLNDLSLEVRSHDFH</sequence>
<evidence type="ECO:0000256" key="7">
    <source>
        <dbReference type="ARBA" id="ARBA00022932"/>
    </source>
</evidence>
<dbReference type="Gene3D" id="3.20.20.140">
    <property type="entry name" value="Metal-dependent hydrolases"/>
    <property type="match status" value="1"/>
</dbReference>
<evidence type="ECO:0000259" key="10">
    <source>
        <dbReference type="SMART" id="SM00481"/>
    </source>
</evidence>
<evidence type="ECO:0000256" key="9">
    <source>
        <dbReference type="ARBA" id="ARBA00049244"/>
    </source>
</evidence>
<evidence type="ECO:0000256" key="3">
    <source>
        <dbReference type="ARBA" id="ARBA00022679"/>
    </source>
</evidence>
<dbReference type="Pfam" id="PF14579">
    <property type="entry name" value="HHH_6"/>
    <property type="match status" value="1"/>
</dbReference>
<keyword evidence="6" id="KW-0227">DNA damage</keyword>
<gene>
    <name evidence="11" type="primary">dnaE</name>
    <name evidence="11" type="ORF">FTW19_14435</name>
</gene>
<dbReference type="NCBIfam" id="TIGR00594">
    <property type="entry name" value="polc"/>
    <property type="match status" value="1"/>
</dbReference>
<dbReference type="InterPro" id="IPR023073">
    <property type="entry name" value="DnaE2"/>
</dbReference>
<name>A0A5B9EBE0_9BACT</name>
<dbReference type="AlphaFoldDB" id="A0A5B9EBE0"/>
<dbReference type="CDD" id="cd04485">
    <property type="entry name" value="DnaE_OBF"/>
    <property type="match status" value="1"/>
</dbReference>
<keyword evidence="7" id="KW-0239">DNA-directed DNA polymerase</keyword>
<dbReference type="RefSeq" id="WP_147648288.1">
    <property type="nucleotide sequence ID" value="NZ_CP042806.1"/>
</dbReference>
<keyword evidence="8" id="KW-0234">DNA repair</keyword>
<dbReference type="EMBL" id="CP042806">
    <property type="protein sequence ID" value="QEE29089.1"/>
    <property type="molecule type" value="Genomic_DNA"/>
</dbReference>
<reference evidence="11 12" key="1">
    <citation type="submission" date="2019-08" db="EMBL/GenBank/DDBJ databases">
        <title>Complete genome sequence of Terriglobus albidus strain ORNL.</title>
        <authorList>
            <person name="Podar M."/>
        </authorList>
    </citation>
    <scope>NUCLEOTIDE SEQUENCE [LARGE SCALE GENOMIC DNA]</scope>
    <source>
        <strain evidence="11 12">ORNL</strain>
    </source>
</reference>
<dbReference type="OrthoDB" id="9803237at2"/>
<evidence type="ECO:0000313" key="12">
    <source>
        <dbReference type="Proteomes" id="UP000321820"/>
    </source>
</evidence>
<dbReference type="InterPro" id="IPR004805">
    <property type="entry name" value="DnaE2/DnaE/PolC"/>
</dbReference>
<dbReference type="Pfam" id="PF17657">
    <property type="entry name" value="DNA_pol3_finger"/>
    <property type="match status" value="1"/>
</dbReference>
<dbReference type="InterPro" id="IPR040982">
    <property type="entry name" value="DNA_pol3_finger"/>
</dbReference>
<evidence type="ECO:0000256" key="6">
    <source>
        <dbReference type="ARBA" id="ARBA00022763"/>
    </source>
</evidence>
<dbReference type="InterPro" id="IPR003141">
    <property type="entry name" value="Pol/His_phosphatase_N"/>
</dbReference>
<dbReference type="InterPro" id="IPR029460">
    <property type="entry name" value="DNAPol_HHH"/>
</dbReference>
<keyword evidence="4 11" id="KW-0548">Nucleotidyltransferase</keyword>
<dbReference type="Pfam" id="PF07733">
    <property type="entry name" value="DNA_pol3_alpha"/>
    <property type="match status" value="1"/>
</dbReference>
<feature type="domain" description="Polymerase/histidinol phosphatase N-terminal" evidence="10">
    <location>
        <begin position="6"/>
        <end position="73"/>
    </location>
</feature>
<dbReference type="SUPFAM" id="SSF89550">
    <property type="entry name" value="PHP domain-like"/>
    <property type="match status" value="1"/>
</dbReference>
<comment type="catalytic activity">
    <reaction evidence="9">
        <text>DNA(n) + a 2'-deoxyribonucleoside 5'-triphosphate = DNA(n+1) + diphosphate</text>
        <dbReference type="Rhea" id="RHEA:22508"/>
        <dbReference type="Rhea" id="RHEA-COMP:17339"/>
        <dbReference type="Rhea" id="RHEA-COMP:17340"/>
        <dbReference type="ChEBI" id="CHEBI:33019"/>
        <dbReference type="ChEBI" id="CHEBI:61560"/>
        <dbReference type="ChEBI" id="CHEBI:173112"/>
        <dbReference type="EC" id="2.7.7.7"/>
    </reaction>
</comment>
<accession>A0A5B9EBE0</accession>
<protein>
    <recommendedName>
        <fullName evidence="1">DNA-directed DNA polymerase</fullName>
        <ecNumber evidence="1">2.7.7.7</ecNumber>
    </recommendedName>
</protein>
<evidence type="ECO:0000256" key="4">
    <source>
        <dbReference type="ARBA" id="ARBA00022695"/>
    </source>
</evidence>
<dbReference type="EC" id="2.7.7.7" evidence="1"/>
<keyword evidence="12" id="KW-1185">Reference proteome</keyword>
<dbReference type="GO" id="GO:0006281">
    <property type="term" value="P:DNA repair"/>
    <property type="evidence" value="ECO:0007669"/>
    <property type="project" value="UniProtKB-KW"/>
</dbReference>
<dbReference type="Gene3D" id="1.10.150.870">
    <property type="match status" value="1"/>
</dbReference>
<keyword evidence="3 11" id="KW-0808">Transferase</keyword>
<dbReference type="GO" id="GO:0008408">
    <property type="term" value="F:3'-5' exonuclease activity"/>
    <property type="evidence" value="ECO:0007669"/>
    <property type="project" value="InterPro"/>
</dbReference>
<dbReference type="InterPro" id="IPR016195">
    <property type="entry name" value="Pol/histidinol_Pase-like"/>
</dbReference>
<dbReference type="NCBIfam" id="NF004225">
    <property type="entry name" value="PRK05672.1"/>
    <property type="match status" value="1"/>
</dbReference>
<dbReference type="HAMAP" id="MF_01902">
    <property type="entry name" value="DNApol_error_prone"/>
    <property type="match status" value="1"/>
</dbReference>
<evidence type="ECO:0000256" key="1">
    <source>
        <dbReference type="ARBA" id="ARBA00012417"/>
    </source>
</evidence>
<evidence type="ECO:0000313" key="11">
    <source>
        <dbReference type="EMBL" id="QEE29089.1"/>
    </source>
</evidence>